<dbReference type="InterPro" id="IPR004245">
    <property type="entry name" value="DUF229"/>
</dbReference>
<dbReference type="EMBL" id="JANEYG010000010">
    <property type="protein sequence ID" value="KAJ8921408.1"/>
    <property type="molecule type" value="Genomic_DNA"/>
</dbReference>
<dbReference type="InterPro" id="IPR017850">
    <property type="entry name" value="Alkaline_phosphatase_core_sf"/>
</dbReference>
<name>A0AAV8W4Q0_9CUCU</name>
<protein>
    <recommendedName>
        <fullName evidence="4">DUF229 domain containing protein</fullName>
    </recommendedName>
</protein>
<proteinExistence type="predicted"/>
<gene>
    <name evidence="2" type="ORF">NQ315_003026</name>
</gene>
<comment type="caution">
    <text evidence="2">The sequence shown here is derived from an EMBL/GenBank/DDBJ whole genome shotgun (WGS) entry which is preliminary data.</text>
</comment>
<dbReference type="Pfam" id="PF02995">
    <property type="entry name" value="DUF229"/>
    <property type="match status" value="1"/>
</dbReference>
<dbReference type="FunFam" id="3.40.720.10:FF:000017">
    <property type="entry name" value="Predicted protein"/>
    <property type="match status" value="1"/>
</dbReference>
<sequence>MTILKAKFWKLILWLRQGTYEKRTLVLVLVACIFLYVYYTLITENGTDDEKRDISELTISYMPSQRYLVNTSTCKIPDVDPFNEEVNKYVRKEEYSNCSKLPLLTYIDKSNGLATLKINTSLLPLYSSFKVTCCYSKIYRINYFNKSDNEIRYSPCTEIHEETTLTYPFVKVECSTFYKTVYSNCHATVIPSRTRKYIKEDRQSRYSVLLVGIDSISKLNLRRTMPKTYSYLKENFHNLKGYNKVEDNTFPNLMAILTGQSRAQLRKSCGDNVKINNCDIIWDKFRMLGYITAYAEDQINIGTFNYDRPGFRDPPTTYYYRPYLVAAEKLGKTYRKGMTYCAGPETSGERVLDIAKDFSVSFKDVPSFGLFWMNSFSHDDINLPSVMDERVLGFLNDTKFKDSLRDTIMIFFSDHGFRFGDIRYTHTGWLEERLPFIYFYIPDSFKDRFKDKYDSFKVNTGRLTTPYDLYLTLEDVLEMGNKTYKGKNSTGCPNCRSLFTEMEANRTCKEAAIDQHWCTCTGHDYINPKHRSVREVAQYVVEEINSFVKGFKEGAACAKYSVRNVVSAGMSKSYLNEMNETVRYFLVILETTPNAMFEATVEAHVLMHNNSFKLLGDISRINRYKDNSYCVKKGALKKYCYCEGYFSVIENVVCNVISC</sequence>
<keyword evidence="3" id="KW-1185">Reference proteome</keyword>
<evidence type="ECO:0000313" key="3">
    <source>
        <dbReference type="Proteomes" id="UP001159042"/>
    </source>
</evidence>
<dbReference type="CDD" id="cd16021">
    <property type="entry name" value="ALP_like"/>
    <property type="match status" value="1"/>
</dbReference>
<dbReference type="GO" id="GO:0005615">
    <property type="term" value="C:extracellular space"/>
    <property type="evidence" value="ECO:0007669"/>
    <property type="project" value="TreeGrafter"/>
</dbReference>
<dbReference type="SUPFAM" id="SSF53649">
    <property type="entry name" value="Alkaline phosphatase-like"/>
    <property type="match status" value="1"/>
</dbReference>
<reference evidence="2 3" key="1">
    <citation type="journal article" date="2023" name="Insect Mol. Biol.">
        <title>Genome sequencing provides insights into the evolution of gene families encoding plant cell wall-degrading enzymes in longhorned beetles.</title>
        <authorList>
            <person name="Shin N.R."/>
            <person name="Okamura Y."/>
            <person name="Kirsch R."/>
            <person name="Pauchet Y."/>
        </authorList>
    </citation>
    <scope>NUCLEOTIDE SEQUENCE [LARGE SCALE GENOMIC DNA]</scope>
    <source>
        <strain evidence="2">EAD_L_NR</strain>
    </source>
</reference>
<keyword evidence="1" id="KW-1133">Transmembrane helix</keyword>
<evidence type="ECO:0000313" key="2">
    <source>
        <dbReference type="EMBL" id="KAJ8921408.1"/>
    </source>
</evidence>
<dbReference type="Gene3D" id="3.40.720.10">
    <property type="entry name" value="Alkaline Phosphatase, subunit A"/>
    <property type="match status" value="1"/>
</dbReference>
<dbReference type="PANTHER" id="PTHR10974">
    <property type="entry name" value="FI08016P-RELATED"/>
    <property type="match status" value="1"/>
</dbReference>
<dbReference type="Proteomes" id="UP001159042">
    <property type="component" value="Unassembled WGS sequence"/>
</dbReference>
<dbReference type="AlphaFoldDB" id="A0AAV8W4Q0"/>
<evidence type="ECO:0008006" key="4">
    <source>
        <dbReference type="Google" id="ProtNLM"/>
    </source>
</evidence>
<organism evidence="2 3">
    <name type="scientific">Exocentrus adspersus</name>
    <dbReference type="NCBI Taxonomy" id="1586481"/>
    <lineage>
        <taxon>Eukaryota</taxon>
        <taxon>Metazoa</taxon>
        <taxon>Ecdysozoa</taxon>
        <taxon>Arthropoda</taxon>
        <taxon>Hexapoda</taxon>
        <taxon>Insecta</taxon>
        <taxon>Pterygota</taxon>
        <taxon>Neoptera</taxon>
        <taxon>Endopterygota</taxon>
        <taxon>Coleoptera</taxon>
        <taxon>Polyphaga</taxon>
        <taxon>Cucujiformia</taxon>
        <taxon>Chrysomeloidea</taxon>
        <taxon>Cerambycidae</taxon>
        <taxon>Lamiinae</taxon>
        <taxon>Acanthocinini</taxon>
        <taxon>Exocentrus</taxon>
    </lineage>
</organism>
<evidence type="ECO:0000256" key="1">
    <source>
        <dbReference type="SAM" id="Phobius"/>
    </source>
</evidence>
<keyword evidence="1" id="KW-0812">Transmembrane</keyword>
<feature type="transmembrane region" description="Helical" evidence="1">
    <location>
        <begin position="24"/>
        <end position="42"/>
    </location>
</feature>
<dbReference type="PANTHER" id="PTHR10974:SF9">
    <property type="entry name" value="DUF229 DOMAIN CONTAINING PROTEIN-RELATED"/>
    <property type="match status" value="1"/>
</dbReference>
<keyword evidence="1" id="KW-0472">Membrane</keyword>
<accession>A0AAV8W4Q0</accession>